<keyword evidence="5 7" id="KW-0812">Transmembrane</keyword>
<dbReference type="GO" id="GO:0046928">
    <property type="term" value="P:regulation of neurotransmitter secretion"/>
    <property type="evidence" value="ECO:0007669"/>
    <property type="project" value="TreeGrafter"/>
</dbReference>
<keyword evidence="8" id="KW-1185">Reference proteome</keyword>
<sequence length="218" mass="24822">MNANLQRLGSQESEVFVTTVWHFEPYMVPLALLMLFVYNISLSSPDKALIIQDPQDYIIVEEDEDEDDKESEKKGLIERIHMVQDIVITVQTLLEEIASFAERIKNTFNWTVPFLSALACLVLTIAMIVLYYIPLRYIVLIWGIHKFTKKLRNPYAIDNNELLDFLSRIPSDVQRVSMGWGLQQREVELRPKSSRCDAGGPFLASSAQASGGIINQEG</sequence>
<evidence type="ECO:0000313" key="7">
    <source>
        <dbReference type="EMBL" id="KAK9394111.1"/>
    </source>
</evidence>
<dbReference type="Pfam" id="PF08372">
    <property type="entry name" value="PRT_C"/>
    <property type="match status" value="1"/>
</dbReference>
<dbReference type="GO" id="GO:0005509">
    <property type="term" value="F:calcium ion binding"/>
    <property type="evidence" value="ECO:0007669"/>
    <property type="project" value="TreeGrafter"/>
</dbReference>
<accession>A0AAW1AWE9</accession>
<keyword evidence="5" id="KW-1133">Transmembrane helix</keyword>
<feature type="transmembrane region" description="Helical" evidence="5">
    <location>
        <begin position="20"/>
        <end position="40"/>
    </location>
</feature>
<dbReference type="PANTHER" id="PTHR45911:SF2">
    <property type="entry name" value="MULTIPLE C2 AND TRANSMEMBRANE DOMAIN-CONTAINING PROTEIN 2"/>
    <property type="match status" value="1"/>
</dbReference>
<dbReference type="Proteomes" id="UP001474421">
    <property type="component" value="Unassembled WGS sequence"/>
</dbReference>
<protein>
    <submittedName>
        <fullName evidence="7">Multiple C2 and transmembrane domain-containing protein 2</fullName>
    </submittedName>
</protein>
<evidence type="ECO:0000256" key="4">
    <source>
        <dbReference type="ARBA" id="ARBA00022837"/>
    </source>
</evidence>
<evidence type="ECO:0000256" key="1">
    <source>
        <dbReference type="ARBA" id="ARBA00007923"/>
    </source>
</evidence>
<feature type="transmembrane region" description="Helical" evidence="5">
    <location>
        <begin position="112"/>
        <end position="133"/>
    </location>
</feature>
<evidence type="ECO:0000256" key="3">
    <source>
        <dbReference type="ARBA" id="ARBA00022737"/>
    </source>
</evidence>
<dbReference type="PANTHER" id="PTHR45911">
    <property type="entry name" value="C2 DOMAIN-CONTAINING PROTEIN"/>
    <property type="match status" value="1"/>
</dbReference>
<name>A0AAW1AWE9_CROAD</name>
<evidence type="ECO:0000256" key="2">
    <source>
        <dbReference type="ARBA" id="ARBA00022723"/>
    </source>
</evidence>
<dbReference type="AlphaFoldDB" id="A0AAW1AWE9"/>
<gene>
    <name evidence="7" type="ORF">NXF25_015774</name>
</gene>
<organism evidence="7 8">
    <name type="scientific">Crotalus adamanteus</name>
    <name type="common">Eastern diamondback rattlesnake</name>
    <dbReference type="NCBI Taxonomy" id="8729"/>
    <lineage>
        <taxon>Eukaryota</taxon>
        <taxon>Metazoa</taxon>
        <taxon>Chordata</taxon>
        <taxon>Craniata</taxon>
        <taxon>Vertebrata</taxon>
        <taxon>Euteleostomi</taxon>
        <taxon>Lepidosauria</taxon>
        <taxon>Squamata</taxon>
        <taxon>Bifurcata</taxon>
        <taxon>Unidentata</taxon>
        <taxon>Episquamata</taxon>
        <taxon>Toxicofera</taxon>
        <taxon>Serpentes</taxon>
        <taxon>Colubroidea</taxon>
        <taxon>Viperidae</taxon>
        <taxon>Crotalinae</taxon>
        <taxon>Crotalus</taxon>
    </lineage>
</organism>
<keyword evidence="5" id="KW-0472">Membrane</keyword>
<reference evidence="7 8" key="1">
    <citation type="journal article" date="2024" name="Proc. Natl. Acad. Sci. U.S.A.">
        <title>The genetic regulatory architecture and epigenomic basis for age-related changes in rattlesnake venom.</title>
        <authorList>
            <person name="Hogan M.P."/>
            <person name="Holding M.L."/>
            <person name="Nystrom G.S."/>
            <person name="Colston T.J."/>
            <person name="Bartlett D.A."/>
            <person name="Mason A.J."/>
            <person name="Ellsworth S.A."/>
            <person name="Rautsaw R.M."/>
            <person name="Lawrence K.C."/>
            <person name="Strickland J.L."/>
            <person name="He B."/>
            <person name="Fraser P."/>
            <person name="Margres M.J."/>
            <person name="Gilbert D.M."/>
            <person name="Gibbs H.L."/>
            <person name="Parkinson C.L."/>
            <person name="Rokyta D.R."/>
        </authorList>
    </citation>
    <scope>NUCLEOTIDE SEQUENCE [LARGE SCALE GENOMIC DNA]</scope>
    <source>
        <strain evidence="7">DRR0105</strain>
    </source>
</reference>
<comment type="similarity">
    <text evidence="1">Belongs to the MCTP family.</text>
</comment>
<evidence type="ECO:0000259" key="6">
    <source>
        <dbReference type="Pfam" id="PF08372"/>
    </source>
</evidence>
<dbReference type="EMBL" id="JAOTOJ010000012">
    <property type="protein sequence ID" value="KAK9394111.1"/>
    <property type="molecule type" value="Genomic_DNA"/>
</dbReference>
<keyword evidence="3" id="KW-0677">Repeat</keyword>
<keyword evidence="2" id="KW-0479">Metal-binding</keyword>
<evidence type="ECO:0000313" key="8">
    <source>
        <dbReference type="Proteomes" id="UP001474421"/>
    </source>
</evidence>
<dbReference type="InterPro" id="IPR013583">
    <property type="entry name" value="MCTP_C"/>
</dbReference>
<proteinExistence type="inferred from homology"/>
<feature type="domain" description="Multiple C2" evidence="6">
    <location>
        <begin position="78"/>
        <end position="173"/>
    </location>
</feature>
<comment type="caution">
    <text evidence="7">The sequence shown here is derived from an EMBL/GenBank/DDBJ whole genome shotgun (WGS) entry which is preliminary data.</text>
</comment>
<evidence type="ECO:0000256" key="5">
    <source>
        <dbReference type="SAM" id="Phobius"/>
    </source>
</evidence>
<keyword evidence="4" id="KW-0106">Calcium</keyword>
<dbReference type="GO" id="GO:0030672">
    <property type="term" value="C:synaptic vesicle membrane"/>
    <property type="evidence" value="ECO:0007669"/>
    <property type="project" value="TreeGrafter"/>
</dbReference>